<feature type="compositionally biased region" description="Low complexity" evidence="8">
    <location>
        <begin position="48"/>
        <end position="65"/>
    </location>
</feature>
<accession>A0A833R4R6</accession>
<evidence type="ECO:0000256" key="7">
    <source>
        <dbReference type="ARBA" id="ARBA00024686"/>
    </source>
</evidence>
<feature type="compositionally biased region" description="Low complexity" evidence="8">
    <location>
        <begin position="226"/>
        <end position="237"/>
    </location>
</feature>
<dbReference type="PANTHER" id="PTHR32077:SF86">
    <property type="entry name" value="FAS1 DOMAIN-CONTAINING PROTEIN SELMODRAFT_448915"/>
    <property type="match status" value="1"/>
</dbReference>
<dbReference type="FunFam" id="2.30.180.10:FF:000008">
    <property type="entry name" value="Fasciclin-like arabinogalactan protein 10"/>
    <property type="match status" value="1"/>
</dbReference>
<evidence type="ECO:0000313" key="11">
    <source>
        <dbReference type="EMBL" id="KAF3329931.1"/>
    </source>
</evidence>
<keyword evidence="4" id="KW-0449">Lipoprotein</keyword>
<protein>
    <submittedName>
        <fullName evidence="11">Fasciclin-like arabinogalactan protein 1</fullName>
    </submittedName>
</protein>
<organism evidence="11 12">
    <name type="scientific">Carex littledalei</name>
    <dbReference type="NCBI Taxonomy" id="544730"/>
    <lineage>
        <taxon>Eukaryota</taxon>
        <taxon>Viridiplantae</taxon>
        <taxon>Streptophyta</taxon>
        <taxon>Embryophyta</taxon>
        <taxon>Tracheophyta</taxon>
        <taxon>Spermatophyta</taxon>
        <taxon>Magnoliopsida</taxon>
        <taxon>Liliopsida</taxon>
        <taxon>Poales</taxon>
        <taxon>Cyperaceae</taxon>
        <taxon>Cyperoideae</taxon>
        <taxon>Cariceae</taxon>
        <taxon>Carex</taxon>
        <taxon>Carex subgen. Euthyceras</taxon>
    </lineage>
</organism>
<feature type="domain" description="FAS1" evidence="10">
    <location>
        <begin position="70"/>
        <end position="212"/>
    </location>
</feature>
<feature type="region of interest" description="Disordered" evidence="8">
    <location>
        <begin position="226"/>
        <end position="266"/>
    </location>
</feature>
<evidence type="ECO:0000256" key="1">
    <source>
        <dbReference type="ARBA" id="ARBA00004609"/>
    </source>
</evidence>
<keyword evidence="4" id="KW-0325">Glycoprotein</keyword>
<reference evidence="11" key="1">
    <citation type="submission" date="2020-01" db="EMBL/GenBank/DDBJ databases">
        <title>Genome sequence of Kobresia littledalei, the first chromosome-level genome in the family Cyperaceae.</title>
        <authorList>
            <person name="Qu G."/>
        </authorList>
    </citation>
    <scope>NUCLEOTIDE SEQUENCE</scope>
    <source>
        <strain evidence="11">C.B.Clarke</strain>
        <tissue evidence="11">Leaf</tissue>
    </source>
</reference>
<dbReference type="AlphaFoldDB" id="A0A833R4R6"/>
<dbReference type="Proteomes" id="UP000623129">
    <property type="component" value="Unassembled WGS sequence"/>
</dbReference>
<evidence type="ECO:0000256" key="8">
    <source>
        <dbReference type="SAM" id="MobiDB-lite"/>
    </source>
</evidence>
<comment type="similarity">
    <text evidence="2">Belongs to the fasciclin-like AGP family.</text>
</comment>
<dbReference type="PANTHER" id="PTHR32077">
    <property type="entry name" value="FASCICLIN-LIKE ARABINOGALACTAN PROTEIN"/>
    <property type="match status" value="1"/>
</dbReference>
<evidence type="ECO:0000256" key="2">
    <source>
        <dbReference type="ARBA" id="ARBA00007843"/>
    </source>
</evidence>
<feature type="chain" id="PRO_5032915572" evidence="9">
    <location>
        <begin position="21"/>
        <end position="294"/>
    </location>
</feature>
<dbReference type="InterPro" id="IPR036378">
    <property type="entry name" value="FAS1_dom_sf"/>
</dbReference>
<dbReference type="Gene3D" id="2.30.180.10">
    <property type="entry name" value="FAS1 domain"/>
    <property type="match status" value="1"/>
</dbReference>
<comment type="caution">
    <text evidence="11">The sequence shown here is derived from an EMBL/GenBank/DDBJ whole genome shotgun (WGS) entry which is preliminary data.</text>
</comment>
<keyword evidence="4" id="KW-0336">GPI-anchor</keyword>
<feature type="compositionally biased region" description="Basic residues" evidence="8">
    <location>
        <begin position="238"/>
        <end position="247"/>
    </location>
</feature>
<dbReference type="PROSITE" id="PS50213">
    <property type="entry name" value="FAS1"/>
    <property type="match status" value="1"/>
</dbReference>
<dbReference type="InterPro" id="IPR000782">
    <property type="entry name" value="FAS1_domain"/>
</dbReference>
<keyword evidence="12" id="KW-1185">Reference proteome</keyword>
<sequence>MHRIAVSALLLSLLFAISSAHNHIARIHTSGHHHLAVTVHATAKEAPAPAKAASAPTAQPPVAAVAPPPPPANLTSLMAKKSCKTFADLLLSTPDAASTFQSSVDGGITIFCPSDSAMKPFMSKFKNLTADAKLSVLLFHAIPVYYSLDQLKSNNGVVNTLATDGTAKNFNFTVQNDGDHITLKTEADSPAKIIGTVFDKEPVAIFSIDGVLQPEELFAPVEAPAPAPASVADAPKPAKGKKTKKHQPVADAPGPDSDDAADQKAADDNDGFRVAATRWFSMAGLMVVVAGVFI</sequence>
<dbReference type="GO" id="GO:0098552">
    <property type="term" value="C:side of membrane"/>
    <property type="evidence" value="ECO:0007669"/>
    <property type="project" value="UniProtKB-KW"/>
</dbReference>
<evidence type="ECO:0000256" key="4">
    <source>
        <dbReference type="ARBA" id="ARBA00022622"/>
    </source>
</evidence>
<dbReference type="Pfam" id="PF02469">
    <property type="entry name" value="Fasciclin"/>
    <property type="match status" value="1"/>
</dbReference>
<evidence type="ECO:0000313" key="12">
    <source>
        <dbReference type="Proteomes" id="UP000623129"/>
    </source>
</evidence>
<proteinExistence type="inferred from homology"/>
<name>A0A833R4R6_9POAL</name>
<keyword evidence="3" id="KW-1003">Cell membrane</keyword>
<dbReference type="EMBL" id="SWLB01000014">
    <property type="protein sequence ID" value="KAF3329931.1"/>
    <property type="molecule type" value="Genomic_DNA"/>
</dbReference>
<feature type="signal peptide" evidence="9">
    <location>
        <begin position="1"/>
        <end position="20"/>
    </location>
</feature>
<evidence type="ECO:0000259" key="10">
    <source>
        <dbReference type="PROSITE" id="PS50213"/>
    </source>
</evidence>
<dbReference type="InterPro" id="IPR045003">
    <property type="entry name" value="FLA_A"/>
</dbReference>
<keyword evidence="5 9" id="KW-0732">Signal</keyword>
<dbReference type="SMART" id="SM00554">
    <property type="entry name" value="FAS1"/>
    <property type="match status" value="1"/>
</dbReference>
<dbReference type="GO" id="GO:0005886">
    <property type="term" value="C:plasma membrane"/>
    <property type="evidence" value="ECO:0007669"/>
    <property type="project" value="UniProtKB-SubCell"/>
</dbReference>
<gene>
    <name evidence="11" type="ORF">FCM35_KLT05262</name>
</gene>
<evidence type="ECO:0000256" key="3">
    <source>
        <dbReference type="ARBA" id="ARBA00022475"/>
    </source>
</evidence>
<comment type="function">
    <text evidence="7">May be a cell surface adhesion protein.</text>
</comment>
<dbReference type="GO" id="GO:0009834">
    <property type="term" value="P:plant-type secondary cell wall biogenesis"/>
    <property type="evidence" value="ECO:0007669"/>
    <property type="project" value="TreeGrafter"/>
</dbReference>
<evidence type="ECO:0000256" key="9">
    <source>
        <dbReference type="SAM" id="SignalP"/>
    </source>
</evidence>
<comment type="subcellular location">
    <subcellularLocation>
        <location evidence="1">Cell membrane</location>
        <topology evidence="1">Lipid-anchor</topology>
        <topology evidence="1">GPI-anchor</topology>
    </subcellularLocation>
</comment>
<evidence type="ECO:0000256" key="5">
    <source>
        <dbReference type="ARBA" id="ARBA00022729"/>
    </source>
</evidence>
<dbReference type="OrthoDB" id="1742889at2759"/>
<feature type="region of interest" description="Disordered" evidence="8">
    <location>
        <begin position="48"/>
        <end position="67"/>
    </location>
</feature>
<keyword evidence="6" id="KW-0472">Membrane</keyword>
<dbReference type="SUPFAM" id="SSF82153">
    <property type="entry name" value="FAS1 domain"/>
    <property type="match status" value="1"/>
</dbReference>
<evidence type="ECO:0000256" key="6">
    <source>
        <dbReference type="ARBA" id="ARBA00023136"/>
    </source>
</evidence>